<feature type="domain" description="KOW" evidence="10">
    <location>
        <begin position="135"/>
        <end position="162"/>
    </location>
</feature>
<gene>
    <name evidence="12" type="ORF">DACRYDRAFT_22655</name>
</gene>
<dbReference type="CDD" id="cd06082">
    <property type="entry name" value="KOW_Spt5_2"/>
    <property type="match status" value="1"/>
</dbReference>
<dbReference type="InterPro" id="IPR024945">
    <property type="entry name" value="Spt5_C_dom"/>
</dbReference>
<dbReference type="OMA" id="YPVGYMN"/>
<feature type="region of interest" description="Disordered" evidence="9">
    <location>
        <begin position="534"/>
        <end position="554"/>
    </location>
</feature>
<dbReference type="CDD" id="cd06085">
    <property type="entry name" value="KOW_Spt5_5"/>
    <property type="match status" value="1"/>
</dbReference>
<dbReference type="FunFam" id="2.30.30.30:FF:000018">
    <property type="entry name" value="Transcription elongation factor SPT5"/>
    <property type="match status" value="1"/>
</dbReference>
<dbReference type="PIRSF" id="PIRSF036945">
    <property type="entry name" value="Spt5"/>
    <property type="match status" value="1"/>
</dbReference>
<dbReference type="InterPro" id="IPR041977">
    <property type="entry name" value="KOW_Spt5_4"/>
</dbReference>
<feature type="domain" description="KOW" evidence="10">
    <location>
        <begin position="353"/>
        <end position="380"/>
    </location>
</feature>
<feature type="domain" description="KOW" evidence="10">
    <location>
        <begin position="475"/>
        <end position="500"/>
    </location>
</feature>
<dbReference type="Pfam" id="PF23042">
    <property type="entry name" value="KOW1_SPT5"/>
    <property type="match status" value="1"/>
</dbReference>
<dbReference type="Pfam" id="PF12815">
    <property type="entry name" value="CTD"/>
    <property type="match status" value="1"/>
</dbReference>
<dbReference type="InterPro" id="IPR017071">
    <property type="entry name" value="TF_Spt5_eukaryote"/>
</dbReference>
<keyword evidence="13" id="KW-1185">Reference proteome</keyword>
<dbReference type="SMART" id="SM00739">
    <property type="entry name" value="KOW"/>
    <property type="match status" value="6"/>
</dbReference>
<proteinExistence type="inferred from homology"/>
<dbReference type="AlphaFoldDB" id="M5GC21"/>
<dbReference type="InterPro" id="IPR041975">
    <property type="entry name" value="KOW_Spt5_2"/>
</dbReference>
<dbReference type="GO" id="GO:0000785">
    <property type="term" value="C:chromatin"/>
    <property type="evidence" value="ECO:0007669"/>
    <property type="project" value="UniProtKB-ARBA"/>
</dbReference>
<evidence type="ECO:0000256" key="1">
    <source>
        <dbReference type="ARBA" id="ARBA00004123"/>
    </source>
</evidence>
<comment type="similarity">
    <text evidence="2 8">Belongs to the SPT5 family.</text>
</comment>
<dbReference type="Gene3D" id="2.30.30.30">
    <property type="match status" value="3"/>
</dbReference>
<dbReference type="Gene3D" id="3.30.70.940">
    <property type="entry name" value="NusG, N-terminal domain"/>
    <property type="match status" value="1"/>
</dbReference>
<dbReference type="InterPro" id="IPR008991">
    <property type="entry name" value="Translation_prot_SH3-like_sf"/>
</dbReference>
<dbReference type="CDD" id="cd06083">
    <property type="entry name" value="KOW_Spt5_3"/>
    <property type="match status" value="1"/>
</dbReference>
<evidence type="ECO:0000259" key="11">
    <source>
        <dbReference type="SMART" id="SM01104"/>
    </source>
</evidence>
<dbReference type="CDD" id="cd06081">
    <property type="entry name" value="KOW_Spt5_1"/>
    <property type="match status" value="1"/>
</dbReference>
<evidence type="ECO:0000256" key="5">
    <source>
        <dbReference type="ARBA" id="ARBA00023242"/>
    </source>
</evidence>
<evidence type="ECO:0000256" key="7">
    <source>
        <dbReference type="ARBA" id="ARBA00025870"/>
    </source>
</evidence>
<evidence type="ECO:0000256" key="3">
    <source>
        <dbReference type="ARBA" id="ARBA00020181"/>
    </source>
</evidence>
<dbReference type="InterPro" id="IPR041973">
    <property type="entry name" value="KOW_Spt5_1"/>
</dbReference>
<dbReference type="PANTHER" id="PTHR11125">
    <property type="entry name" value="SUPPRESSOR OF TY 5"/>
    <property type="match status" value="1"/>
</dbReference>
<dbReference type="FunFam" id="3.30.70.940:FF:000005">
    <property type="entry name" value="Transcription elongation factor SPT5"/>
    <property type="match status" value="1"/>
</dbReference>
<reference evidence="12 13" key="1">
    <citation type="journal article" date="2012" name="Science">
        <title>The Paleozoic origin of enzymatic lignin decomposition reconstructed from 31 fungal genomes.</title>
        <authorList>
            <person name="Floudas D."/>
            <person name="Binder M."/>
            <person name="Riley R."/>
            <person name="Barry K."/>
            <person name="Blanchette R.A."/>
            <person name="Henrissat B."/>
            <person name="Martinez A.T."/>
            <person name="Otillar R."/>
            <person name="Spatafora J.W."/>
            <person name="Yadav J.S."/>
            <person name="Aerts A."/>
            <person name="Benoit I."/>
            <person name="Boyd A."/>
            <person name="Carlson A."/>
            <person name="Copeland A."/>
            <person name="Coutinho P.M."/>
            <person name="de Vries R.P."/>
            <person name="Ferreira P."/>
            <person name="Findley K."/>
            <person name="Foster B."/>
            <person name="Gaskell J."/>
            <person name="Glotzer D."/>
            <person name="Gorecki P."/>
            <person name="Heitman J."/>
            <person name="Hesse C."/>
            <person name="Hori C."/>
            <person name="Igarashi K."/>
            <person name="Jurgens J.A."/>
            <person name="Kallen N."/>
            <person name="Kersten P."/>
            <person name="Kohler A."/>
            <person name="Kuees U."/>
            <person name="Kumar T.K.A."/>
            <person name="Kuo A."/>
            <person name="LaButti K."/>
            <person name="Larrondo L.F."/>
            <person name="Lindquist E."/>
            <person name="Ling A."/>
            <person name="Lombard V."/>
            <person name="Lucas S."/>
            <person name="Lundell T."/>
            <person name="Martin R."/>
            <person name="McLaughlin D.J."/>
            <person name="Morgenstern I."/>
            <person name="Morin E."/>
            <person name="Murat C."/>
            <person name="Nagy L.G."/>
            <person name="Nolan M."/>
            <person name="Ohm R.A."/>
            <person name="Patyshakuliyeva A."/>
            <person name="Rokas A."/>
            <person name="Ruiz-Duenas F.J."/>
            <person name="Sabat G."/>
            <person name="Salamov A."/>
            <person name="Samejima M."/>
            <person name="Schmutz J."/>
            <person name="Slot J.C."/>
            <person name="St John F."/>
            <person name="Stenlid J."/>
            <person name="Sun H."/>
            <person name="Sun S."/>
            <person name="Syed K."/>
            <person name="Tsang A."/>
            <person name="Wiebenga A."/>
            <person name="Young D."/>
            <person name="Pisabarro A."/>
            <person name="Eastwood D.C."/>
            <person name="Martin F."/>
            <person name="Cullen D."/>
            <person name="Grigoriev I.V."/>
            <person name="Hibbett D.S."/>
        </authorList>
    </citation>
    <scope>NUCLEOTIDE SEQUENCE [LARGE SCALE GENOMIC DNA]</scope>
    <source>
        <strain evidence="12 13">DJM-731 SS1</strain>
    </source>
</reference>
<organism evidence="12 13">
    <name type="scientific">Dacryopinax primogenitus (strain DJM 731)</name>
    <name type="common">Brown rot fungus</name>
    <dbReference type="NCBI Taxonomy" id="1858805"/>
    <lineage>
        <taxon>Eukaryota</taxon>
        <taxon>Fungi</taxon>
        <taxon>Dikarya</taxon>
        <taxon>Basidiomycota</taxon>
        <taxon>Agaricomycotina</taxon>
        <taxon>Dacrymycetes</taxon>
        <taxon>Dacrymycetales</taxon>
        <taxon>Dacrymycetaceae</taxon>
        <taxon>Dacryopinax</taxon>
    </lineage>
</organism>
<dbReference type="Pfam" id="PF23291">
    <property type="entry name" value="KOW4_SPT5"/>
    <property type="match status" value="1"/>
</dbReference>
<protein>
    <recommendedName>
        <fullName evidence="3 8">Transcription elongation factor SPT5</fullName>
    </recommendedName>
</protein>
<dbReference type="CDD" id="cd06084">
    <property type="entry name" value="KOW_Spt5_4"/>
    <property type="match status" value="1"/>
</dbReference>
<evidence type="ECO:0000259" key="10">
    <source>
        <dbReference type="SMART" id="SM00739"/>
    </source>
</evidence>
<comment type="subcellular location">
    <subcellularLocation>
        <location evidence="1 8">Nucleus</location>
    </subcellularLocation>
</comment>
<accession>M5GC21</accession>
<dbReference type="InterPro" id="IPR041976">
    <property type="entry name" value="KOW_Spt5_3"/>
</dbReference>
<dbReference type="GO" id="GO:0006357">
    <property type="term" value="P:regulation of transcription by RNA polymerase II"/>
    <property type="evidence" value="ECO:0007669"/>
    <property type="project" value="InterPro"/>
</dbReference>
<dbReference type="Proteomes" id="UP000030653">
    <property type="component" value="Unassembled WGS sequence"/>
</dbReference>
<name>M5GC21_DACPD</name>
<dbReference type="Pfam" id="PF23037">
    <property type="entry name" value="KOWx_SPT5"/>
    <property type="match status" value="1"/>
</dbReference>
<evidence type="ECO:0000313" key="13">
    <source>
        <dbReference type="Proteomes" id="UP000030653"/>
    </source>
</evidence>
<evidence type="ECO:0000256" key="2">
    <source>
        <dbReference type="ARBA" id="ARBA00006956"/>
    </source>
</evidence>
<keyword evidence="5 8" id="KW-0539">Nucleus</keyword>
<feature type="domain" description="KOW" evidence="10">
    <location>
        <begin position="301"/>
        <end position="328"/>
    </location>
</feature>
<feature type="compositionally biased region" description="Gly residues" evidence="9">
    <location>
        <begin position="629"/>
        <end position="640"/>
    </location>
</feature>
<feature type="compositionally biased region" description="Polar residues" evidence="9">
    <location>
        <begin position="800"/>
        <end position="812"/>
    </location>
</feature>
<keyword evidence="4 8" id="KW-0804">Transcription</keyword>
<dbReference type="HOGENOM" id="CLU_003537_1_0_1"/>
<feature type="compositionally biased region" description="Low complexity" evidence="9">
    <location>
        <begin position="820"/>
        <end position="835"/>
    </location>
</feature>
<dbReference type="InterPro" id="IPR036735">
    <property type="entry name" value="NGN_dom_sf"/>
</dbReference>
<feature type="domain" description="KOW" evidence="10">
    <location>
        <begin position="557"/>
        <end position="584"/>
    </location>
</feature>
<dbReference type="SUPFAM" id="SSF50104">
    <property type="entry name" value="Translation proteins SH3-like domain"/>
    <property type="match status" value="1"/>
</dbReference>
<dbReference type="InterPro" id="IPR005100">
    <property type="entry name" value="NGN-domain"/>
</dbReference>
<dbReference type="Pfam" id="PF03439">
    <property type="entry name" value="Spt5-NGN"/>
    <property type="match status" value="1"/>
</dbReference>
<dbReference type="CDD" id="cd09888">
    <property type="entry name" value="NGN_Euk"/>
    <property type="match status" value="1"/>
</dbReference>
<dbReference type="InterPro" id="IPR039659">
    <property type="entry name" value="SPT5"/>
</dbReference>
<dbReference type="GO" id="GO:0032044">
    <property type="term" value="C:DSIF complex"/>
    <property type="evidence" value="ECO:0007669"/>
    <property type="project" value="TreeGrafter"/>
</dbReference>
<feature type="region of interest" description="Disordered" evidence="9">
    <location>
        <begin position="608"/>
        <end position="845"/>
    </location>
</feature>
<dbReference type="EMBL" id="JH795864">
    <property type="protein sequence ID" value="EJU01578.1"/>
    <property type="molecule type" value="Genomic_DNA"/>
</dbReference>
<dbReference type="PANTHER" id="PTHR11125:SF7">
    <property type="entry name" value="TRANSCRIPTION ELONGATION FACTOR SPT5"/>
    <property type="match status" value="1"/>
</dbReference>
<dbReference type="InterPro" id="IPR014722">
    <property type="entry name" value="Rib_uL2_dom2"/>
</dbReference>
<dbReference type="SMART" id="SM01104">
    <property type="entry name" value="CTD"/>
    <property type="match status" value="1"/>
</dbReference>
<evidence type="ECO:0000256" key="8">
    <source>
        <dbReference type="PIRNR" id="PIRNR036945"/>
    </source>
</evidence>
<dbReference type="InterPro" id="IPR057936">
    <property type="entry name" value="KOWx_Spt5"/>
</dbReference>
<dbReference type="InterPro" id="IPR039385">
    <property type="entry name" value="NGN_Euk"/>
</dbReference>
<feature type="compositionally biased region" description="Polar residues" evidence="9">
    <location>
        <begin position="535"/>
        <end position="553"/>
    </location>
</feature>
<feature type="domain" description="Spt5 C-terminal" evidence="11">
    <location>
        <begin position="664"/>
        <end position="891"/>
    </location>
</feature>
<dbReference type="OrthoDB" id="28901at2759"/>
<dbReference type="Pfam" id="PF23290">
    <property type="entry name" value="KOW5_SPT5"/>
    <property type="match status" value="1"/>
</dbReference>
<dbReference type="GO" id="GO:0003729">
    <property type="term" value="F:mRNA binding"/>
    <property type="evidence" value="ECO:0007669"/>
    <property type="project" value="TreeGrafter"/>
</dbReference>
<feature type="compositionally biased region" description="Pro residues" evidence="9">
    <location>
        <begin position="836"/>
        <end position="845"/>
    </location>
</feature>
<evidence type="ECO:0000256" key="6">
    <source>
        <dbReference type="ARBA" id="ARBA00024691"/>
    </source>
</evidence>
<evidence type="ECO:0000256" key="9">
    <source>
        <dbReference type="SAM" id="MobiDB-lite"/>
    </source>
</evidence>
<dbReference type="InterPro" id="IPR041978">
    <property type="entry name" value="KOW_Spt5_5"/>
</dbReference>
<sequence>MEATELADYFRNQAKQAKATRYTGDLDQVPQRLLMPSVNDPSLWQVRVRPGRERDIVFSLIRKARDLEYTNRPLEIMSAFERSSLPGMIYVEARSAAHVRSAAHGLVGVFVSSPINLVPIEEMASLLRIKKKEVNIDVGSWVRIRRGRYQGDLAQVTDVVEPGERYTVKYIPRIDVSPQDEDKSLGNKAVAGKKRVRNALINTVQGRPPQKFFNMEEITRVYGIRSVNRTKNRTFTFQGDEYYNGYCLKEYKANQLAVDDVQPTLEEITKFSGPGADDEGVANKMDLNAIREAAQRRATAVLQPGDSVEVFEGQQSGVYGVLQSMSGDNVLIQPSLKDMSEVIEVPAKSVRKRFLVGEHVKVMSGKNVDETGLVIMVDGNTVTFLSDTNQQEITVFAKDLRTAAEVGTSNNTVGNYVLHDLVSLDQTTVGVIFQTGRDSFRVLDQYGTVHNVHPHQIAMNRNTAKSIALDHNRETFKQGDNMVEVDGAGRSGVVLHVYSFSAFLHNRTIKENGGVFVAQSSNLSRPDAVKRRAFNPSQPNLSSMSIGGPTPTNRGDRRLINVLVTIVKGSYKGYAGTIKDVNGTQCRVELQSTRKVITIEQEHLRRKDQNGALRTLSEPTDFGGRDWRSGGGGGGGGRGGFSNRASEYGRNGSQTPSGGRYGAGGKTPGWSAAVGRTPNPYADGGKTPAWSSSSKTPNPYATDGGKTPAWSSSSKTPNPYAQEGAKTPAWNTSSRTPNPYAAANAGGDAWNSSSRTPNPYAREGGRTPAAGRSVPGGDANSGGSERGTRNGDSYGGRSPSHGTNWATRDSNTGMGGYDSAPTPAVTAPTPYGSAPTPGPYGAPTPGPYTAATPYGAPTPAPYGAPTPYGGPTPGPLGAPTPAWNSLSAPTPGAAAADDRKDYLLGAHDIIVRIVPKYTSHGPESWRGLVPEGSTGRIISTLPLDQGFQSTASVRVITSPDSNAIGTEQTVPLEHLEPVPPEEGGRAYVLQGEFKGMTVTVQTIDEEDAYVITGTGQYPQISAKFVAKLHEE</sequence>
<feature type="compositionally biased region" description="Polar residues" evidence="9">
    <location>
        <begin position="709"/>
        <end position="719"/>
    </location>
</feature>
<dbReference type="RefSeq" id="XP_040628475.1">
    <property type="nucleotide sequence ID" value="XM_040772909.1"/>
</dbReference>
<dbReference type="STRING" id="1858805.M5GC21"/>
<evidence type="ECO:0000313" key="12">
    <source>
        <dbReference type="EMBL" id="EJU01578.1"/>
    </source>
</evidence>
<evidence type="ECO:0000256" key="4">
    <source>
        <dbReference type="ARBA" id="ARBA00023163"/>
    </source>
</evidence>
<comment type="subunit">
    <text evidence="7">Component of the SPT4-SPT5 complex. Interacts with RNA polymerase II.</text>
</comment>
<feature type="region of interest" description="Disordered" evidence="9">
    <location>
        <begin position="865"/>
        <end position="895"/>
    </location>
</feature>
<feature type="compositionally biased region" description="Pro residues" evidence="9">
    <location>
        <begin position="865"/>
        <end position="878"/>
    </location>
</feature>
<dbReference type="GO" id="GO:0006368">
    <property type="term" value="P:transcription elongation by RNA polymerase II"/>
    <property type="evidence" value="ECO:0007669"/>
    <property type="project" value="TreeGrafter"/>
</dbReference>
<feature type="domain" description="KOW" evidence="10">
    <location>
        <begin position="979"/>
        <end position="1006"/>
    </location>
</feature>
<dbReference type="InterPro" id="IPR005824">
    <property type="entry name" value="KOW"/>
</dbReference>
<dbReference type="GO" id="GO:0032784">
    <property type="term" value="P:regulation of DNA-templated transcription elongation"/>
    <property type="evidence" value="ECO:0007669"/>
    <property type="project" value="InterPro"/>
</dbReference>
<comment type="function">
    <text evidence="6 8">The SPT4-SPT5 complex mediates both activation and inhibition of transcription elongation, and plays a role in pre-mRNA processing. This complex seems to be important for the stability of the RNA polymerase II elongation machinery on the chromatin template but not for the inherent ability of this machinery to translocate down the gene.</text>
</comment>
<dbReference type="Pfam" id="PF23284">
    <property type="entry name" value="KOW2_Spt5"/>
    <property type="match status" value="1"/>
</dbReference>
<feature type="compositionally biased region" description="Polar residues" evidence="9">
    <location>
        <begin position="689"/>
        <end position="699"/>
    </location>
</feature>
<dbReference type="GeneID" id="63687971"/>